<evidence type="ECO:0008006" key="3">
    <source>
        <dbReference type="Google" id="ProtNLM"/>
    </source>
</evidence>
<dbReference type="EMBL" id="JAPDRK010000005">
    <property type="protein sequence ID" value="KAJ9612484.1"/>
    <property type="molecule type" value="Genomic_DNA"/>
</dbReference>
<dbReference type="AlphaFoldDB" id="A0AA39CKK0"/>
<dbReference type="CDD" id="cd18186">
    <property type="entry name" value="BTB_POZ_ZBTB_KLHL-like"/>
    <property type="match status" value="1"/>
</dbReference>
<dbReference type="Gene3D" id="3.30.710.10">
    <property type="entry name" value="Potassium Channel Kv1.1, Chain A"/>
    <property type="match status" value="1"/>
</dbReference>
<name>A0AA39CKK0_9EURO</name>
<organism evidence="1 2">
    <name type="scientific">Cladophialophora chaetospira</name>
    <dbReference type="NCBI Taxonomy" id="386627"/>
    <lineage>
        <taxon>Eukaryota</taxon>
        <taxon>Fungi</taxon>
        <taxon>Dikarya</taxon>
        <taxon>Ascomycota</taxon>
        <taxon>Pezizomycotina</taxon>
        <taxon>Eurotiomycetes</taxon>
        <taxon>Chaetothyriomycetidae</taxon>
        <taxon>Chaetothyriales</taxon>
        <taxon>Herpotrichiellaceae</taxon>
        <taxon>Cladophialophora</taxon>
    </lineage>
</organism>
<reference evidence="1" key="1">
    <citation type="submission" date="2022-10" db="EMBL/GenBank/DDBJ databases">
        <title>Culturing micro-colonial fungi from biological soil crusts in the Mojave desert and describing Neophaeococcomyces mojavensis, and introducing the new genera and species Taxawa tesnikishii.</title>
        <authorList>
            <person name="Kurbessoian T."/>
            <person name="Stajich J.E."/>
        </authorList>
    </citation>
    <scope>NUCLEOTIDE SEQUENCE</scope>
    <source>
        <strain evidence="1">TK_41</strain>
    </source>
</reference>
<proteinExistence type="predicted"/>
<keyword evidence="2" id="KW-1185">Reference proteome</keyword>
<gene>
    <name evidence="1" type="ORF">H2200_004081</name>
</gene>
<dbReference type="SUPFAM" id="SSF54695">
    <property type="entry name" value="POZ domain"/>
    <property type="match status" value="1"/>
</dbReference>
<dbReference type="Proteomes" id="UP001172673">
    <property type="component" value="Unassembled WGS sequence"/>
</dbReference>
<dbReference type="InterPro" id="IPR011333">
    <property type="entry name" value="SKP1/BTB/POZ_sf"/>
</dbReference>
<evidence type="ECO:0000313" key="2">
    <source>
        <dbReference type="Proteomes" id="UP001172673"/>
    </source>
</evidence>
<accession>A0AA39CKK0</accession>
<dbReference type="PANTHER" id="PTHR47843">
    <property type="entry name" value="BTB DOMAIN-CONTAINING PROTEIN-RELATED"/>
    <property type="match status" value="1"/>
</dbReference>
<sequence>MTYPSWLLDAQKSIDFTDLTIRCESAEFRVHRVVDSPTVKIELSGEEPQIIERLLEYCYSAKYANLSGNQFLGHAKMYVAATKYGLPKLATAALDKYRTIGGDHWNGADFLQSISYIYRSPPESDPAMRRLAGFLASSHMRKLTAVQTQYDALRRTCIDVPDFAFDLLLTATRRVPLGICQCCKRRATQAGGGQVRCECGKMNMKLDEEWIAVNPNGAKP</sequence>
<evidence type="ECO:0000313" key="1">
    <source>
        <dbReference type="EMBL" id="KAJ9612484.1"/>
    </source>
</evidence>
<protein>
    <recommendedName>
        <fullName evidence="3">BTB domain-containing protein</fullName>
    </recommendedName>
</protein>
<comment type="caution">
    <text evidence="1">The sequence shown here is derived from an EMBL/GenBank/DDBJ whole genome shotgun (WGS) entry which is preliminary data.</text>
</comment>
<dbReference type="PANTHER" id="PTHR47843:SF5">
    <property type="entry name" value="BTB_POZ DOMAIN PROTEIN"/>
    <property type="match status" value="1"/>
</dbReference>